<dbReference type="EMBL" id="CP003155">
    <property type="protein sequence ID" value="AEV29361.1"/>
    <property type="molecule type" value="Genomic_DNA"/>
</dbReference>
<dbReference type="Gene3D" id="3.40.190.10">
    <property type="entry name" value="Periplasmic binding protein-like II"/>
    <property type="match status" value="2"/>
</dbReference>
<proteinExistence type="inferred from homology"/>
<keyword evidence="5" id="KW-1185">Reference proteome</keyword>
<dbReference type="eggNOG" id="COG1653">
    <property type="taxonomic scope" value="Bacteria"/>
</dbReference>
<evidence type="ECO:0000256" key="1">
    <source>
        <dbReference type="ARBA" id="ARBA00004418"/>
    </source>
</evidence>
<dbReference type="InterPro" id="IPR050490">
    <property type="entry name" value="Bact_solute-bd_prot1"/>
</dbReference>
<accession>G8QVR9</accession>
<gene>
    <name evidence="4" type="ordered locus">SpiGrapes_1551</name>
</gene>
<organism evidence="4 5">
    <name type="scientific">Sphaerochaeta pleomorpha (strain ATCC BAA-1885 / DSM 22778 / Grapes)</name>
    <dbReference type="NCBI Taxonomy" id="158190"/>
    <lineage>
        <taxon>Bacteria</taxon>
        <taxon>Pseudomonadati</taxon>
        <taxon>Spirochaetota</taxon>
        <taxon>Spirochaetia</taxon>
        <taxon>Spirochaetales</taxon>
        <taxon>Sphaerochaetaceae</taxon>
        <taxon>Sphaerochaeta</taxon>
    </lineage>
</organism>
<dbReference type="SUPFAM" id="SSF53850">
    <property type="entry name" value="Periplasmic binding protein-like II"/>
    <property type="match status" value="1"/>
</dbReference>
<feature type="chain" id="PRO_5003515244" evidence="3">
    <location>
        <begin position="23"/>
        <end position="422"/>
    </location>
</feature>
<dbReference type="GO" id="GO:0042597">
    <property type="term" value="C:periplasmic space"/>
    <property type="evidence" value="ECO:0007669"/>
    <property type="project" value="UniProtKB-SubCell"/>
</dbReference>
<dbReference type="HOGENOM" id="CLU_031285_12_3_12"/>
<dbReference type="RefSeq" id="WP_014270209.1">
    <property type="nucleotide sequence ID" value="NC_016633.1"/>
</dbReference>
<feature type="signal peptide" evidence="3">
    <location>
        <begin position="1"/>
        <end position="22"/>
    </location>
</feature>
<evidence type="ECO:0000256" key="3">
    <source>
        <dbReference type="SAM" id="SignalP"/>
    </source>
</evidence>
<protein>
    <submittedName>
        <fullName evidence="4">ABC-type sugar transport system, periplasmic component</fullName>
    </submittedName>
</protein>
<dbReference type="STRING" id="158190.SpiGrapes_1551"/>
<dbReference type="AlphaFoldDB" id="G8QVR9"/>
<reference evidence="4 5" key="1">
    <citation type="submission" date="2011-11" db="EMBL/GenBank/DDBJ databases">
        <title>Complete sequence of Spirochaeta sp. grapes.</title>
        <authorList>
            <consortium name="US DOE Joint Genome Institute"/>
            <person name="Lucas S."/>
            <person name="Han J."/>
            <person name="Lapidus A."/>
            <person name="Cheng J.-F."/>
            <person name="Goodwin L."/>
            <person name="Pitluck S."/>
            <person name="Peters L."/>
            <person name="Ovchinnikova G."/>
            <person name="Munk A.C."/>
            <person name="Detter J.C."/>
            <person name="Han C."/>
            <person name="Tapia R."/>
            <person name="Land M."/>
            <person name="Hauser L."/>
            <person name="Kyrpides N."/>
            <person name="Ivanova N."/>
            <person name="Pagani I."/>
            <person name="Ritalahtilisa K."/>
            <person name="Loeffler F."/>
            <person name="Woyke T."/>
        </authorList>
    </citation>
    <scope>NUCLEOTIDE SEQUENCE [LARGE SCALE GENOMIC DNA]</scope>
    <source>
        <strain evidence="5">ATCC BAA-1885 / DSM 22778 / Grapes</strain>
    </source>
</reference>
<keyword evidence="4" id="KW-0762">Sugar transport</keyword>
<evidence type="ECO:0000313" key="5">
    <source>
        <dbReference type="Proteomes" id="UP000005632"/>
    </source>
</evidence>
<sequence length="422" mass="46640">MKKGFVFLLVLVCVLVGVSANGQKETGSEQTTNVAGPEAVVLQVFDAHAYGLEQYAEMVKKFEASHPGVKIEVQHAANDSQALLQSRVNSNDIPDVFDVESGTQARNYYEYAYNWSNDGTVLAKFKQSALDTGLDAQGNVMSLPWTFENMGLIYNKDLFAQAGITQLPQTMDELEQACIKLNAKGIPAFALASKETWVLGQVATHFMMDKSIGAKGVVEKINNGQLKFADMKNIHNLFRFLDLVMKYGVKKPLEVDWETSENKIANNQAAIIHMGDWCQSTLDSFNPAANLAFLPFPVSDKSEDATLLSSCNWTYIVNKDSKHLELAKEYEEFILSSPEGQKWMSEGVGAVPGAKTDMKIKGYLANDASAYLSDGKTNSWIHTSTPLGYYDLLGGNLQAYMIGQMSEKEVIKNLQQFWDGAK</sequence>
<dbReference type="KEGG" id="sgp:SpiGrapes_1551"/>
<keyword evidence="3" id="KW-0732">Signal</keyword>
<dbReference type="Proteomes" id="UP000005632">
    <property type="component" value="Chromosome"/>
</dbReference>
<dbReference type="PANTHER" id="PTHR43649">
    <property type="entry name" value="ARABINOSE-BINDING PROTEIN-RELATED"/>
    <property type="match status" value="1"/>
</dbReference>
<dbReference type="PANTHER" id="PTHR43649:SF17">
    <property type="entry name" value="ABC TRANSPORTER SOLUTE BINDING PROTEIN-SUGAR TRANSPORT"/>
    <property type="match status" value="1"/>
</dbReference>
<evidence type="ECO:0000313" key="4">
    <source>
        <dbReference type="EMBL" id="AEV29361.1"/>
    </source>
</evidence>
<name>G8QVR9_SPHPG</name>
<dbReference type="Pfam" id="PF01547">
    <property type="entry name" value="SBP_bac_1"/>
    <property type="match status" value="1"/>
</dbReference>
<dbReference type="InterPro" id="IPR006059">
    <property type="entry name" value="SBP"/>
</dbReference>
<evidence type="ECO:0000256" key="2">
    <source>
        <dbReference type="ARBA" id="ARBA00008520"/>
    </source>
</evidence>
<comment type="similarity">
    <text evidence="2">Belongs to the bacterial solute-binding protein 1 family.</text>
</comment>
<dbReference type="OrthoDB" id="358201at2"/>
<keyword evidence="4" id="KW-0813">Transport</keyword>
<comment type="subcellular location">
    <subcellularLocation>
        <location evidence="1">Periplasm</location>
    </subcellularLocation>
</comment>